<dbReference type="InterPro" id="IPR011047">
    <property type="entry name" value="Quinoprotein_ADH-like_sf"/>
</dbReference>
<dbReference type="STRING" id="1703345.A3860_14945"/>
<dbReference type="InterPro" id="IPR015943">
    <property type="entry name" value="WD40/YVTN_repeat-like_dom_sf"/>
</dbReference>
<keyword evidence="3" id="KW-1185">Reference proteome</keyword>
<accession>A0A1V9G5M9</accession>
<name>A0A1V9G5M9_9BACT</name>
<evidence type="ECO:0000259" key="1">
    <source>
        <dbReference type="Pfam" id="PF13360"/>
    </source>
</evidence>
<gene>
    <name evidence="2" type="ORF">A3860_14945</name>
</gene>
<evidence type="ECO:0000313" key="3">
    <source>
        <dbReference type="Proteomes" id="UP000192796"/>
    </source>
</evidence>
<protein>
    <recommendedName>
        <fullName evidence="1">Pyrrolo-quinoline quinone repeat domain-containing protein</fullName>
    </recommendedName>
</protein>
<comment type="caution">
    <text evidence="2">The sequence shown here is derived from an EMBL/GenBank/DDBJ whole genome shotgun (WGS) entry which is preliminary data.</text>
</comment>
<evidence type="ECO:0000313" key="2">
    <source>
        <dbReference type="EMBL" id="OQP65887.1"/>
    </source>
</evidence>
<organism evidence="2 3">
    <name type="scientific">Niastella vici</name>
    <dbReference type="NCBI Taxonomy" id="1703345"/>
    <lineage>
        <taxon>Bacteria</taxon>
        <taxon>Pseudomonadati</taxon>
        <taxon>Bacteroidota</taxon>
        <taxon>Chitinophagia</taxon>
        <taxon>Chitinophagales</taxon>
        <taxon>Chitinophagaceae</taxon>
        <taxon>Niastella</taxon>
    </lineage>
</organism>
<dbReference type="Pfam" id="PF13360">
    <property type="entry name" value="PQQ_2"/>
    <property type="match status" value="1"/>
</dbReference>
<sequence length="109" mass="11672">MQKNLLIIGCNGYVSAILASNGQELWRTKLRDGILGGSRGNDVSVLIDGEQIFAGCHGRIYALNASDGAILWQNELKGIGFNEVAMARQGTNTQFITRVVERSSGSGSD</sequence>
<dbReference type="OrthoDB" id="675304at2"/>
<dbReference type="RefSeq" id="WP_081145732.1">
    <property type="nucleotide sequence ID" value="NZ_LVYD01000013.1"/>
</dbReference>
<dbReference type="AlphaFoldDB" id="A0A1V9G5M9"/>
<proteinExistence type="predicted"/>
<dbReference type="Proteomes" id="UP000192796">
    <property type="component" value="Unassembled WGS sequence"/>
</dbReference>
<dbReference type="EMBL" id="LVYD01000013">
    <property type="protein sequence ID" value="OQP65887.1"/>
    <property type="molecule type" value="Genomic_DNA"/>
</dbReference>
<dbReference type="SUPFAM" id="SSF50998">
    <property type="entry name" value="Quinoprotein alcohol dehydrogenase-like"/>
    <property type="match status" value="1"/>
</dbReference>
<dbReference type="Gene3D" id="2.130.10.10">
    <property type="entry name" value="YVTN repeat-like/Quinoprotein amine dehydrogenase"/>
    <property type="match status" value="1"/>
</dbReference>
<dbReference type="InterPro" id="IPR002372">
    <property type="entry name" value="PQQ_rpt_dom"/>
</dbReference>
<reference evidence="2 3" key="1">
    <citation type="submission" date="2016-03" db="EMBL/GenBank/DDBJ databases">
        <title>Niastella vici sp. nov., isolated from farmland soil.</title>
        <authorList>
            <person name="Chen L."/>
            <person name="Wang D."/>
            <person name="Yang S."/>
            <person name="Wang G."/>
        </authorList>
    </citation>
    <scope>NUCLEOTIDE SEQUENCE [LARGE SCALE GENOMIC DNA]</scope>
    <source>
        <strain evidence="2 3">DJ57</strain>
    </source>
</reference>
<feature type="domain" description="Pyrrolo-quinoline quinone repeat" evidence="1">
    <location>
        <begin position="11"/>
        <end position="87"/>
    </location>
</feature>